<dbReference type="EMBL" id="HG673024">
    <property type="protein sequence ID" value="CDI83002.1"/>
    <property type="molecule type" value="Genomic_DNA"/>
</dbReference>
<dbReference type="Proteomes" id="UP000018050">
    <property type="component" value="Unassembled WGS sequence"/>
</dbReference>
<dbReference type="VEuPathDB" id="ToxoDB:EAH_00068110"/>
<evidence type="ECO:0000313" key="1">
    <source>
        <dbReference type="EMBL" id="CDI83002.1"/>
    </source>
</evidence>
<gene>
    <name evidence="1" type="ORF">EAH_00068110</name>
</gene>
<dbReference type="RefSeq" id="XP_013247792.1">
    <property type="nucleotide sequence ID" value="XM_013392338.1"/>
</dbReference>
<sequence length="104" mass="11566">MQRSLHHGRRSLEDVIAIGMGFQEADAMQKGGEVRREAKGGSHALESTDAWENRQQLVAFCAAAGGVLNWREVRVEWKSACIRLSSECDRDPTPGALSLDLRWT</sequence>
<dbReference type="GeneID" id="25274880"/>
<accession>U6GTX7</accession>
<name>U6GTX7_EIMAC</name>
<evidence type="ECO:0000313" key="2">
    <source>
        <dbReference type="Proteomes" id="UP000018050"/>
    </source>
</evidence>
<reference evidence="1" key="1">
    <citation type="submission" date="2013-10" db="EMBL/GenBank/DDBJ databases">
        <title>Genomic analysis of the causative agents of coccidiosis in chickens.</title>
        <authorList>
            <person name="Reid A.J."/>
            <person name="Blake D."/>
            <person name="Billington K."/>
            <person name="Browne H."/>
            <person name="Dunn M."/>
            <person name="Hung S."/>
            <person name="Kawahara F."/>
            <person name="Miranda-Saavedra D."/>
            <person name="Mourier T."/>
            <person name="Nagra H."/>
            <person name="Otto T.D."/>
            <person name="Rawlings N."/>
            <person name="Sanchez A."/>
            <person name="Sanders M."/>
            <person name="Subramaniam C."/>
            <person name="Tay Y."/>
            <person name="Dear P."/>
            <person name="Doerig C."/>
            <person name="Gruber A."/>
            <person name="Parkinson J."/>
            <person name="Shirley M."/>
            <person name="Wan K.L."/>
            <person name="Berriman M."/>
            <person name="Tomley F."/>
            <person name="Pain A."/>
        </authorList>
    </citation>
    <scope>NUCLEOTIDE SEQUENCE [LARGE SCALE GENOMIC DNA]</scope>
    <source>
        <strain evidence="1">Houghton</strain>
    </source>
</reference>
<proteinExistence type="predicted"/>
<organism evidence="1 2">
    <name type="scientific">Eimeria acervulina</name>
    <name type="common">Coccidian parasite</name>
    <dbReference type="NCBI Taxonomy" id="5801"/>
    <lineage>
        <taxon>Eukaryota</taxon>
        <taxon>Sar</taxon>
        <taxon>Alveolata</taxon>
        <taxon>Apicomplexa</taxon>
        <taxon>Conoidasida</taxon>
        <taxon>Coccidia</taxon>
        <taxon>Eucoccidiorida</taxon>
        <taxon>Eimeriorina</taxon>
        <taxon>Eimeriidae</taxon>
        <taxon>Eimeria</taxon>
    </lineage>
</organism>
<keyword evidence="2" id="KW-1185">Reference proteome</keyword>
<protein>
    <submittedName>
        <fullName evidence="1">Uncharacterized protein</fullName>
    </submittedName>
</protein>
<dbReference type="AlphaFoldDB" id="U6GTX7"/>
<reference evidence="1" key="2">
    <citation type="submission" date="2013-10" db="EMBL/GenBank/DDBJ databases">
        <authorList>
            <person name="Aslett M."/>
        </authorList>
    </citation>
    <scope>NUCLEOTIDE SEQUENCE [LARGE SCALE GENOMIC DNA]</scope>
    <source>
        <strain evidence="1">Houghton</strain>
    </source>
</reference>